<dbReference type="EMBL" id="HBGS01026260">
    <property type="protein sequence ID" value="CAD9419968.1"/>
    <property type="molecule type" value="Transcribed_RNA"/>
</dbReference>
<proteinExistence type="predicted"/>
<accession>A0A7S2CA02</accession>
<gene>
    <name evidence="6" type="ORF">DSPE1174_LOCUS13342</name>
</gene>
<reference evidence="6" key="1">
    <citation type="submission" date="2021-01" db="EMBL/GenBank/DDBJ databases">
        <authorList>
            <person name="Corre E."/>
            <person name="Pelletier E."/>
            <person name="Niang G."/>
            <person name="Scheremetjew M."/>
            <person name="Finn R."/>
            <person name="Kale V."/>
            <person name="Holt S."/>
            <person name="Cochrane G."/>
            <person name="Meng A."/>
            <person name="Brown T."/>
            <person name="Cohen L."/>
        </authorList>
    </citation>
    <scope>NUCLEOTIDE SEQUENCE</scope>
    <source>
        <strain evidence="6">CCMP1381</strain>
    </source>
</reference>
<evidence type="ECO:0000256" key="4">
    <source>
        <dbReference type="ARBA" id="ARBA00023136"/>
    </source>
</evidence>
<evidence type="ECO:0008006" key="7">
    <source>
        <dbReference type="Google" id="ProtNLM"/>
    </source>
</evidence>
<dbReference type="GO" id="GO:0016020">
    <property type="term" value="C:membrane"/>
    <property type="evidence" value="ECO:0007669"/>
    <property type="project" value="UniProtKB-SubCell"/>
</dbReference>
<feature type="transmembrane region" description="Helical" evidence="5">
    <location>
        <begin position="7"/>
        <end position="31"/>
    </location>
</feature>
<keyword evidence="3 5" id="KW-1133">Transmembrane helix</keyword>
<dbReference type="InterPro" id="IPR018499">
    <property type="entry name" value="Tetraspanin/Peripherin"/>
</dbReference>
<keyword evidence="4 5" id="KW-0472">Membrane</keyword>
<evidence type="ECO:0000256" key="3">
    <source>
        <dbReference type="ARBA" id="ARBA00022989"/>
    </source>
</evidence>
<name>A0A7S2CA02_9STRA</name>
<organism evidence="6">
    <name type="scientific">Octactis speculum</name>
    <dbReference type="NCBI Taxonomy" id="3111310"/>
    <lineage>
        <taxon>Eukaryota</taxon>
        <taxon>Sar</taxon>
        <taxon>Stramenopiles</taxon>
        <taxon>Ochrophyta</taxon>
        <taxon>Dictyochophyceae</taxon>
        <taxon>Dictyochales</taxon>
        <taxon>Dictyochaceae</taxon>
        <taxon>Octactis</taxon>
    </lineage>
</organism>
<keyword evidence="2 5" id="KW-0812">Transmembrane</keyword>
<feature type="transmembrane region" description="Helical" evidence="5">
    <location>
        <begin position="82"/>
        <end position="103"/>
    </location>
</feature>
<dbReference type="Pfam" id="PF00335">
    <property type="entry name" value="Tetraspanin"/>
    <property type="match status" value="1"/>
</dbReference>
<evidence type="ECO:0000256" key="1">
    <source>
        <dbReference type="ARBA" id="ARBA00004141"/>
    </source>
</evidence>
<comment type="subcellular location">
    <subcellularLocation>
        <location evidence="1">Membrane</location>
        <topology evidence="1">Multi-pass membrane protein</topology>
    </subcellularLocation>
</comment>
<feature type="transmembrane region" description="Helical" evidence="5">
    <location>
        <begin position="43"/>
        <end position="61"/>
    </location>
</feature>
<sequence length="264" mass="29649">MNQCIKNIFLITNSMMCFIAISLVGIGAYTIGMLEFGSNDLESLGIAVVFVGLAVMVIIIWGCVGTAKQENREGSCQGRPVLCFYLVCLLVVTGLQFYATIFLKNLSENLVIVEGELKSGKTNVSYIATEDYIAPKFNDYYFDTWENKQEEYPHFWGYIDDNCPDEMKSNKCNGDKYTRGCPNQDLCDDDSEAHCPYGMCRKKTVAFLNSWASPLGDYGIVITIFALVMSILSCLLICYNPHYSDSDASQIKHGHRSTRRLRVN</sequence>
<dbReference type="AlphaFoldDB" id="A0A7S2CA02"/>
<feature type="transmembrane region" description="Helical" evidence="5">
    <location>
        <begin position="218"/>
        <end position="239"/>
    </location>
</feature>
<evidence type="ECO:0000256" key="5">
    <source>
        <dbReference type="SAM" id="Phobius"/>
    </source>
</evidence>
<evidence type="ECO:0000313" key="6">
    <source>
        <dbReference type="EMBL" id="CAD9419968.1"/>
    </source>
</evidence>
<evidence type="ECO:0000256" key="2">
    <source>
        <dbReference type="ARBA" id="ARBA00022692"/>
    </source>
</evidence>
<protein>
    <recommendedName>
        <fullName evidence="7">Tetraspanin</fullName>
    </recommendedName>
</protein>